<dbReference type="Proteomes" id="UP000467240">
    <property type="component" value="Unassembled WGS sequence"/>
</dbReference>
<sequence length="203" mass="22271">MIEHGTIDVVHMGGSMNTYFLFGDAYLPVTKTPWVSIPQGDIGRTQEELCRFESVQFLCGISNAWTLTQEAHGKDIPVQIEVNADGSRHVTSAVTFASLHDAELFTMTDELRQRLGDEVMEAFIPLHVWLDPNGVVTKVEVNGQVGSDSESLQAQFGFELTGEPDDADKPTDPATLDQSFVTQIPSGQVGAFWTAINEIRDGK</sequence>
<evidence type="ECO:0000313" key="2">
    <source>
        <dbReference type="Proteomes" id="UP000467240"/>
    </source>
</evidence>
<organism evidence="1 2">
    <name type="scientific">Pseudoclavibacter chungangensis</name>
    <dbReference type="NCBI Taxonomy" id="587635"/>
    <lineage>
        <taxon>Bacteria</taxon>
        <taxon>Bacillati</taxon>
        <taxon>Actinomycetota</taxon>
        <taxon>Actinomycetes</taxon>
        <taxon>Micrococcales</taxon>
        <taxon>Microbacteriaceae</taxon>
        <taxon>Pseudoclavibacter</taxon>
    </lineage>
</organism>
<accession>A0A7J5C1C8</accession>
<evidence type="ECO:0000313" key="1">
    <source>
        <dbReference type="EMBL" id="KAB1662431.1"/>
    </source>
</evidence>
<proteinExistence type="predicted"/>
<name>A0A7J5C1C8_9MICO</name>
<dbReference type="OrthoDB" id="5111909at2"/>
<comment type="caution">
    <text evidence="1">The sequence shown here is derived from an EMBL/GenBank/DDBJ whole genome shotgun (WGS) entry which is preliminary data.</text>
</comment>
<dbReference type="EMBL" id="WBJZ01000001">
    <property type="protein sequence ID" value="KAB1662431.1"/>
    <property type="molecule type" value="Genomic_DNA"/>
</dbReference>
<protein>
    <submittedName>
        <fullName evidence="1">Uncharacterized protein</fullName>
    </submittedName>
</protein>
<reference evidence="1 2" key="1">
    <citation type="submission" date="2019-09" db="EMBL/GenBank/DDBJ databases">
        <title>Phylogeny of genus Pseudoclavibacter and closely related genus.</title>
        <authorList>
            <person name="Li Y."/>
        </authorList>
    </citation>
    <scope>NUCLEOTIDE SEQUENCE [LARGE SCALE GENOMIC DNA]</scope>
    <source>
        <strain evidence="1 2">DSM 23821</strain>
    </source>
</reference>
<keyword evidence="2" id="KW-1185">Reference proteome</keyword>
<dbReference type="AlphaFoldDB" id="A0A7J5C1C8"/>
<gene>
    <name evidence="1" type="ORF">F8O01_00315</name>
</gene>